<keyword evidence="5" id="KW-0717">Septation</keyword>
<gene>
    <name evidence="10" type="primary">zapA</name>
    <name evidence="10" type="ORF">MFMK1_003102</name>
</gene>
<dbReference type="GO" id="GO:0005829">
    <property type="term" value="C:cytosol"/>
    <property type="evidence" value="ECO:0007669"/>
    <property type="project" value="TreeGrafter"/>
</dbReference>
<evidence type="ECO:0000313" key="11">
    <source>
        <dbReference type="Proteomes" id="UP001329915"/>
    </source>
</evidence>
<evidence type="ECO:0000256" key="7">
    <source>
        <dbReference type="ARBA" id="ARBA00024910"/>
    </source>
</evidence>
<protein>
    <recommendedName>
        <fullName evidence="2">Cell division protein ZapA</fullName>
    </recommendedName>
    <alternativeName>
        <fullName evidence="9">Z ring-associated protein ZapA</fullName>
    </alternativeName>
</protein>
<evidence type="ECO:0000313" key="10">
    <source>
        <dbReference type="EMBL" id="WRO23246.1"/>
    </source>
</evidence>
<keyword evidence="3" id="KW-0963">Cytoplasm</keyword>
<dbReference type="RefSeq" id="WP_366922629.1">
    <property type="nucleotide sequence ID" value="NZ_CP121694.1"/>
</dbReference>
<dbReference type="Gene3D" id="6.10.250.790">
    <property type="match status" value="1"/>
</dbReference>
<dbReference type="InterPro" id="IPR036192">
    <property type="entry name" value="Cell_div_ZapA-like_sf"/>
</dbReference>
<dbReference type="KEGG" id="dbc:MFMK1_003102"/>
<keyword evidence="11" id="KW-1185">Reference proteome</keyword>
<evidence type="ECO:0000256" key="9">
    <source>
        <dbReference type="ARBA" id="ARBA00033158"/>
    </source>
</evidence>
<reference evidence="10 11" key="1">
    <citation type="submission" date="2023-04" db="EMBL/GenBank/DDBJ databases">
        <authorList>
            <person name="Hsu D."/>
        </authorList>
    </citation>
    <scope>NUCLEOTIDE SEQUENCE [LARGE SCALE GENOMIC DNA]</scope>
    <source>
        <strain evidence="10 11">MK1</strain>
    </source>
</reference>
<proteinExistence type="predicted"/>
<keyword evidence="4 10" id="KW-0132">Cell division</keyword>
<comment type="subcellular location">
    <subcellularLocation>
        <location evidence="1">Cytoplasm</location>
    </subcellularLocation>
</comment>
<evidence type="ECO:0000256" key="3">
    <source>
        <dbReference type="ARBA" id="ARBA00022490"/>
    </source>
</evidence>
<dbReference type="InterPro" id="IPR007838">
    <property type="entry name" value="Cell_div_ZapA-like"/>
</dbReference>
<evidence type="ECO:0000256" key="4">
    <source>
        <dbReference type="ARBA" id="ARBA00022618"/>
    </source>
</evidence>
<dbReference type="PANTHER" id="PTHR34981:SF1">
    <property type="entry name" value="CELL DIVISION PROTEIN ZAPA"/>
    <property type="match status" value="1"/>
</dbReference>
<dbReference type="GO" id="GO:0030428">
    <property type="term" value="C:cell septum"/>
    <property type="evidence" value="ECO:0007669"/>
    <property type="project" value="TreeGrafter"/>
</dbReference>
<comment type="function">
    <text evidence="7">Activator of cell division through the inhibition of FtsZ GTPase activity, therefore promoting FtsZ assembly into bundles of protofilaments necessary for the formation of the division Z ring. It is recruited early at mid-cell but it is not essential for cell division.</text>
</comment>
<dbReference type="GO" id="GO:0043093">
    <property type="term" value="P:FtsZ-dependent cytokinesis"/>
    <property type="evidence" value="ECO:0007669"/>
    <property type="project" value="TreeGrafter"/>
</dbReference>
<evidence type="ECO:0000256" key="2">
    <source>
        <dbReference type="ARBA" id="ARBA00015195"/>
    </source>
</evidence>
<dbReference type="GO" id="GO:0000917">
    <property type="term" value="P:division septum assembly"/>
    <property type="evidence" value="ECO:0007669"/>
    <property type="project" value="UniProtKB-KW"/>
</dbReference>
<dbReference type="PANTHER" id="PTHR34981">
    <property type="entry name" value="CELL DIVISION PROTEIN ZAPA"/>
    <property type="match status" value="1"/>
</dbReference>
<organism evidence="10 11">
    <name type="scientific">Metallumcola ferriviriculae</name>
    <dbReference type="NCBI Taxonomy" id="3039180"/>
    <lineage>
        <taxon>Bacteria</taxon>
        <taxon>Bacillati</taxon>
        <taxon>Bacillota</taxon>
        <taxon>Clostridia</taxon>
        <taxon>Neomoorellales</taxon>
        <taxon>Desulfitibacteraceae</taxon>
        <taxon>Metallumcola</taxon>
    </lineage>
</organism>
<dbReference type="EMBL" id="CP121694">
    <property type="protein sequence ID" value="WRO23246.1"/>
    <property type="molecule type" value="Genomic_DNA"/>
</dbReference>
<accession>A0AAU0UQ66</accession>
<evidence type="ECO:0000256" key="8">
    <source>
        <dbReference type="ARBA" id="ARBA00026068"/>
    </source>
</evidence>
<evidence type="ECO:0000256" key="5">
    <source>
        <dbReference type="ARBA" id="ARBA00023210"/>
    </source>
</evidence>
<evidence type="ECO:0000256" key="6">
    <source>
        <dbReference type="ARBA" id="ARBA00023306"/>
    </source>
</evidence>
<dbReference type="AlphaFoldDB" id="A0AAU0UQ66"/>
<sequence>MSQNKSRVAVKIHGQEYVVRGEETAEYIETLAARIDRMMTQIGEKSTLQTGQIAVLTALNLADELEKLRQKHAELLKMVREGRN</sequence>
<comment type="subunit">
    <text evidence="8">Homodimer. Interacts with FtsZ.</text>
</comment>
<dbReference type="Pfam" id="PF05164">
    <property type="entry name" value="ZapA"/>
    <property type="match status" value="1"/>
</dbReference>
<dbReference type="Proteomes" id="UP001329915">
    <property type="component" value="Chromosome"/>
</dbReference>
<dbReference type="SUPFAM" id="SSF102829">
    <property type="entry name" value="Cell division protein ZapA-like"/>
    <property type="match status" value="1"/>
</dbReference>
<dbReference type="GO" id="GO:0000921">
    <property type="term" value="P:septin ring assembly"/>
    <property type="evidence" value="ECO:0007669"/>
    <property type="project" value="TreeGrafter"/>
</dbReference>
<keyword evidence="6" id="KW-0131">Cell cycle</keyword>
<evidence type="ECO:0000256" key="1">
    <source>
        <dbReference type="ARBA" id="ARBA00004496"/>
    </source>
</evidence>
<name>A0AAU0UQ66_9FIRM</name>
<dbReference type="GO" id="GO:0032153">
    <property type="term" value="C:cell division site"/>
    <property type="evidence" value="ECO:0007669"/>
    <property type="project" value="TreeGrafter"/>
</dbReference>
<dbReference type="InterPro" id="IPR053712">
    <property type="entry name" value="Bac_CellDiv_Activator"/>
</dbReference>